<evidence type="ECO:0000313" key="6">
    <source>
        <dbReference type="EMBL" id="EHJ59605.1"/>
    </source>
</evidence>
<organism evidence="6 7">
    <name type="scientific">Novosphingobium pentaromativorans US6-1</name>
    <dbReference type="NCBI Taxonomy" id="1088721"/>
    <lineage>
        <taxon>Bacteria</taxon>
        <taxon>Pseudomonadati</taxon>
        <taxon>Pseudomonadota</taxon>
        <taxon>Alphaproteobacteria</taxon>
        <taxon>Sphingomonadales</taxon>
        <taxon>Sphingomonadaceae</taxon>
        <taxon>Novosphingobium</taxon>
    </lineage>
</organism>
<dbReference type="PANTHER" id="PTHR11360:SF284">
    <property type="entry name" value="EG:103B4.3 PROTEIN-RELATED"/>
    <property type="match status" value="1"/>
</dbReference>
<feature type="transmembrane region" description="Helical" evidence="4">
    <location>
        <begin position="298"/>
        <end position="318"/>
    </location>
</feature>
<evidence type="ECO:0000259" key="5">
    <source>
        <dbReference type="PROSITE" id="PS50850"/>
    </source>
</evidence>
<protein>
    <recommendedName>
        <fullName evidence="5">Major facilitator superfamily (MFS) profile domain-containing protein</fullName>
    </recommendedName>
</protein>
<keyword evidence="3 4" id="KW-0472">Membrane</keyword>
<accession>G6EGF4</accession>
<dbReference type="GO" id="GO:0022857">
    <property type="term" value="F:transmembrane transporter activity"/>
    <property type="evidence" value="ECO:0007669"/>
    <property type="project" value="InterPro"/>
</dbReference>
<feature type="transmembrane region" description="Helical" evidence="4">
    <location>
        <begin position="237"/>
        <end position="255"/>
    </location>
</feature>
<dbReference type="InterPro" id="IPR020846">
    <property type="entry name" value="MFS_dom"/>
</dbReference>
<keyword evidence="7" id="KW-1185">Reference proteome</keyword>
<dbReference type="InterPro" id="IPR036259">
    <property type="entry name" value="MFS_trans_sf"/>
</dbReference>
<evidence type="ECO:0000256" key="3">
    <source>
        <dbReference type="ARBA" id="ARBA00023136"/>
    </source>
</evidence>
<feature type="transmembrane region" description="Helical" evidence="4">
    <location>
        <begin position="95"/>
        <end position="114"/>
    </location>
</feature>
<dbReference type="eggNOG" id="COG2807">
    <property type="taxonomic scope" value="Bacteria"/>
</dbReference>
<name>G6EGF4_9SPHN</name>
<dbReference type="OrthoDB" id="9796632at2"/>
<feature type="transmembrane region" description="Helical" evidence="4">
    <location>
        <begin position="387"/>
        <end position="409"/>
    </location>
</feature>
<keyword evidence="1 4" id="KW-0812">Transmembrane</keyword>
<evidence type="ECO:0000256" key="4">
    <source>
        <dbReference type="SAM" id="Phobius"/>
    </source>
</evidence>
<dbReference type="Gene3D" id="1.20.1250.20">
    <property type="entry name" value="MFS general substrate transporter like domains"/>
    <property type="match status" value="2"/>
</dbReference>
<dbReference type="Pfam" id="PF07690">
    <property type="entry name" value="MFS_1"/>
    <property type="match status" value="1"/>
</dbReference>
<feature type="transmembrane region" description="Helical" evidence="4">
    <location>
        <begin position="358"/>
        <end position="381"/>
    </location>
</feature>
<dbReference type="PANTHER" id="PTHR11360">
    <property type="entry name" value="MONOCARBOXYLATE TRANSPORTER"/>
    <property type="match status" value="1"/>
</dbReference>
<feature type="transmembrane region" description="Helical" evidence="4">
    <location>
        <begin position="186"/>
        <end position="206"/>
    </location>
</feature>
<sequence>MMSNRRSRSSAARPLSTMASELRDGWVALLAAFTGFALSPMYLMVYSFGLFIAPLSNEFNWSRSEMGLTLTISGLLTALVSPPAGWIADRYGTRYMVPLSMLLAAGCFAAFSRFGPDVRYFWLGYAVLGTLIAGCSTMVFTRIVSANFTFARGTALGLAFLGTGVCAILTPLLVNAGIERFSWRTTYLLIGMVTAGAAVPMAILLASNHRIDRQRPLRPSSQAESGALRRALSTREFWLLATACLCLTAALTGMVPQFVPILEANGISASGAAAIASFMGAAVAGGRMFSGFLADRFFAPRVAALFVVGGTAGSLLLMTGASEVAWLAALAIGLAFGAEIDLAGYIASRYFGTRNFGVIYGFLYIFIVIGSSASHMLYGAMYDLTGGYFAALVAAIALLLCSIVCFLAMPGFSDLVREDTLLQEQS</sequence>
<dbReference type="Proteomes" id="UP000004030">
    <property type="component" value="Unassembled WGS sequence"/>
</dbReference>
<gene>
    <name evidence="6" type="ORF">NSU_3488</name>
</gene>
<feature type="transmembrane region" description="Helical" evidence="4">
    <location>
        <begin position="324"/>
        <end position="346"/>
    </location>
</feature>
<reference evidence="6 7" key="1">
    <citation type="journal article" date="2012" name="J. Bacteriol.">
        <title>Genome sequence of benzo(a)pyrene-degrading bacterium Novosphingobium pentaromativorans US6-1.</title>
        <authorList>
            <person name="Luo Y.R."/>
            <person name="Kang S.G."/>
            <person name="Kim S.J."/>
            <person name="Kim M.R."/>
            <person name="Li N."/>
            <person name="Lee J.H."/>
            <person name="Kwon K.K."/>
        </authorList>
    </citation>
    <scope>NUCLEOTIDE SEQUENCE [LARGE SCALE GENOMIC DNA]</scope>
    <source>
        <strain evidence="6 7">US6-1</strain>
    </source>
</reference>
<dbReference type="PATRIC" id="fig|1088721.3.peg.3442"/>
<feature type="transmembrane region" description="Helical" evidence="4">
    <location>
        <begin position="68"/>
        <end position="88"/>
    </location>
</feature>
<dbReference type="EMBL" id="AGFM01000055">
    <property type="protein sequence ID" value="EHJ59605.1"/>
    <property type="molecule type" value="Genomic_DNA"/>
</dbReference>
<evidence type="ECO:0000256" key="2">
    <source>
        <dbReference type="ARBA" id="ARBA00022989"/>
    </source>
</evidence>
<keyword evidence="2 4" id="KW-1133">Transmembrane helix</keyword>
<proteinExistence type="predicted"/>
<feature type="domain" description="Major facilitator superfamily (MFS) profile" evidence="5">
    <location>
        <begin position="28"/>
        <end position="413"/>
    </location>
</feature>
<dbReference type="SUPFAM" id="SSF103473">
    <property type="entry name" value="MFS general substrate transporter"/>
    <property type="match status" value="1"/>
</dbReference>
<dbReference type="InterPro" id="IPR050327">
    <property type="entry name" value="Proton-linked_MCT"/>
</dbReference>
<dbReference type="PROSITE" id="PS50850">
    <property type="entry name" value="MFS"/>
    <property type="match status" value="1"/>
</dbReference>
<comment type="caution">
    <text evidence="6">The sequence shown here is derived from an EMBL/GenBank/DDBJ whole genome shotgun (WGS) entry which is preliminary data.</text>
</comment>
<evidence type="ECO:0000313" key="7">
    <source>
        <dbReference type="Proteomes" id="UP000004030"/>
    </source>
</evidence>
<evidence type="ECO:0000256" key="1">
    <source>
        <dbReference type="ARBA" id="ARBA00022692"/>
    </source>
</evidence>
<feature type="transmembrane region" description="Helical" evidence="4">
    <location>
        <begin position="26"/>
        <end position="48"/>
    </location>
</feature>
<feature type="transmembrane region" description="Helical" evidence="4">
    <location>
        <begin position="120"/>
        <end position="141"/>
    </location>
</feature>
<feature type="transmembrane region" description="Helical" evidence="4">
    <location>
        <begin position="267"/>
        <end position="286"/>
    </location>
</feature>
<dbReference type="InterPro" id="IPR011701">
    <property type="entry name" value="MFS"/>
</dbReference>
<feature type="transmembrane region" description="Helical" evidence="4">
    <location>
        <begin position="153"/>
        <end position="174"/>
    </location>
</feature>
<dbReference type="AlphaFoldDB" id="G6EGF4"/>